<dbReference type="EMBL" id="CM010722">
    <property type="protein sequence ID" value="RZC74061.1"/>
    <property type="molecule type" value="Genomic_DNA"/>
</dbReference>
<evidence type="ECO:0000313" key="3">
    <source>
        <dbReference type="Proteomes" id="UP000316621"/>
    </source>
</evidence>
<dbReference type="AlphaFoldDB" id="A0A4Y7KPH3"/>
<feature type="chain" id="PRO_5021317226" evidence="1">
    <location>
        <begin position="16"/>
        <end position="239"/>
    </location>
</feature>
<feature type="signal peptide" evidence="1">
    <location>
        <begin position="1"/>
        <end position="15"/>
    </location>
</feature>
<sequence length="239" mass="27263">MNSWLLIILRGVLRAGIWLMDQGKGHPNTYLKSVAEMIKSKFTKGNPKLVEDNPIIKSFVKCLEGHGRTLHGKKNNTRQEYRLLEHPLFLSLAQHCVFNDRVRDEFRNKHCSIFRSLDVYCVLDGSSKKSRQYPASEGWKRLFKQRSSPGVMQAQLNVHGEKYQGGLVPDLVKIFRDTSAHVTGSIPPARQVITPEDRKDAGKPITQEIIGKYIKIIGPHLLSYLFESYGTCDTEDKLR</sequence>
<evidence type="ECO:0000256" key="1">
    <source>
        <dbReference type="SAM" id="SignalP"/>
    </source>
</evidence>
<protein>
    <submittedName>
        <fullName evidence="2">Uncharacterized protein</fullName>
    </submittedName>
</protein>
<keyword evidence="3" id="KW-1185">Reference proteome</keyword>
<dbReference type="Proteomes" id="UP000316621">
    <property type="component" value="Chromosome 8"/>
</dbReference>
<dbReference type="Gramene" id="RZC74061">
    <property type="protein sequence ID" value="RZC74061"/>
    <property type="gene ID" value="C5167_049537"/>
</dbReference>
<proteinExistence type="predicted"/>
<organism evidence="2 3">
    <name type="scientific">Papaver somniferum</name>
    <name type="common">Opium poppy</name>
    <dbReference type="NCBI Taxonomy" id="3469"/>
    <lineage>
        <taxon>Eukaryota</taxon>
        <taxon>Viridiplantae</taxon>
        <taxon>Streptophyta</taxon>
        <taxon>Embryophyta</taxon>
        <taxon>Tracheophyta</taxon>
        <taxon>Spermatophyta</taxon>
        <taxon>Magnoliopsida</taxon>
        <taxon>Ranunculales</taxon>
        <taxon>Papaveraceae</taxon>
        <taxon>Papaveroideae</taxon>
        <taxon>Papaver</taxon>
    </lineage>
</organism>
<name>A0A4Y7KPH3_PAPSO</name>
<accession>A0A4Y7KPH3</accession>
<gene>
    <name evidence="2" type="ORF">C5167_049537</name>
</gene>
<evidence type="ECO:0000313" key="2">
    <source>
        <dbReference type="EMBL" id="RZC74061.1"/>
    </source>
</evidence>
<reference evidence="2 3" key="1">
    <citation type="journal article" date="2018" name="Science">
        <title>The opium poppy genome and morphinan production.</title>
        <authorList>
            <person name="Guo L."/>
            <person name="Winzer T."/>
            <person name="Yang X."/>
            <person name="Li Y."/>
            <person name="Ning Z."/>
            <person name="He Z."/>
            <person name="Teodor R."/>
            <person name="Lu Y."/>
            <person name="Bowser T.A."/>
            <person name="Graham I.A."/>
            <person name="Ye K."/>
        </authorList>
    </citation>
    <scope>NUCLEOTIDE SEQUENCE [LARGE SCALE GENOMIC DNA]</scope>
    <source>
        <strain evidence="3">cv. HN1</strain>
        <tissue evidence="2">Leaves</tissue>
    </source>
</reference>
<keyword evidence="1" id="KW-0732">Signal</keyword>